<evidence type="ECO:0000313" key="4">
    <source>
        <dbReference type="Proteomes" id="UP000244189"/>
    </source>
</evidence>
<dbReference type="AlphaFoldDB" id="A0A2T5GJ10"/>
<feature type="transmembrane region" description="Helical" evidence="2">
    <location>
        <begin position="50"/>
        <end position="74"/>
    </location>
</feature>
<name>A0A2T5GJ10_9SPHN</name>
<protein>
    <submittedName>
        <fullName evidence="3">Uncharacterized protein</fullName>
    </submittedName>
</protein>
<gene>
    <name evidence="3" type="ORF">C8J26_3041</name>
</gene>
<comment type="caution">
    <text evidence="3">The sequence shown here is derived from an EMBL/GenBank/DDBJ whole genome shotgun (WGS) entry which is preliminary data.</text>
</comment>
<reference evidence="3 4" key="1">
    <citation type="submission" date="2018-04" db="EMBL/GenBank/DDBJ databases">
        <title>Genomic Encyclopedia of Type Strains, Phase III (KMG-III): the genomes of soil and plant-associated and newly described type strains.</title>
        <authorList>
            <person name="Whitman W."/>
        </authorList>
    </citation>
    <scope>NUCLEOTIDE SEQUENCE [LARGE SCALE GENOMIC DNA]</scope>
    <source>
        <strain evidence="3 4">MA101b</strain>
    </source>
</reference>
<organism evidence="3 4">
    <name type="scientific">Sphingomonas aurantiaca</name>
    <dbReference type="NCBI Taxonomy" id="185949"/>
    <lineage>
        <taxon>Bacteria</taxon>
        <taxon>Pseudomonadati</taxon>
        <taxon>Pseudomonadota</taxon>
        <taxon>Alphaproteobacteria</taxon>
        <taxon>Sphingomonadales</taxon>
        <taxon>Sphingomonadaceae</taxon>
        <taxon>Sphingomonas</taxon>
    </lineage>
</organism>
<keyword evidence="2" id="KW-0812">Transmembrane</keyword>
<proteinExistence type="predicted"/>
<evidence type="ECO:0000313" key="3">
    <source>
        <dbReference type="EMBL" id="PTQ59299.1"/>
    </source>
</evidence>
<feature type="compositionally biased region" description="Low complexity" evidence="1">
    <location>
        <begin position="28"/>
        <end position="39"/>
    </location>
</feature>
<keyword evidence="2" id="KW-0472">Membrane</keyword>
<dbReference type="RefSeq" id="WP_146168851.1">
    <property type="nucleotide sequence ID" value="NZ_QAOG01000005.1"/>
</dbReference>
<keyword evidence="2" id="KW-1133">Transmembrane helix</keyword>
<feature type="region of interest" description="Disordered" evidence="1">
    <location>
        <begin position="1"/>
        <end position="39"/>
    </location>
</feature>
<evidence type="ECO:0000256" key="2">
    <source>
        <dbReference type="SAM" id="Phobius"/>
    </source>
</evidence>
<dbReference type="EMBL" id="QAOG01000005">
    <property type="protein sequence ID" value="PTQ59299.1"/>
    <property type="molecule type" value="Genomic_DNA"/>
</dbReference>
<accession>A0A2T5GJ10</accession>
<dbReference type="Proteomes" id="UP000244189">
    <property type="component" value="Unassembled WGS sequence"/>
</dbReference>
<sequence length="77" mass="7795">MSRDQRPARTVMIAPDASSAPPQRRANDNAAATGDPGAPAAVAPVKSRTLLLSGLFLFACVVGAAGVALAPWLLAAR</sequence>
<keyword evidence="4" id="KW-1185">Reference proteome</keyword>
<evidence type="ECO:0000256" key="1">
    <source>
        <dbReference type="SAM" id="MobiDB-lite"/>
    </source>
</evidence>